<gene>
    <name evidence="3" type="ORF">EZV62_024377</name>
</gene>
<keyword evidence="4" id="KW-1185">Reference proteome</keyword>
<dbReference type="AlphaFoldDB" id="A0A5C7GVZ9"/>
<feature type="compositionally biased region" description="Basic and acidic residues" evidence="1">
    <location>
        <begin position="404"/>
        <end position="418"/>
    </location>
</feature>
<feature type="region of interest" description="Disordered" evidence="1">
    <location>
        <begin position="276"/>
        <end position="302"/>
    </location>
</feature>
<comment type="caution">
    <text evidence="3">The sequence shown here is derived from an EMBL/GenBank/DDBJ whole genome shotgun (WGS) entry which is preliminary data.</text>
</comment>
<organism evidence="3 4">
    <name type="scientific">Acer yangbiense</name>
    <dbReference type="NCBI Taxonomy" id="1000413"/>
    <lineage>
        <taxon>Eukaryota</taxon>
        <taxon>Viridiplantae</taxon>
        <taxon>Streptophyta</taxon>
        <taxon>Embryophyta</taxon>
        <taxon>Tracheophyta</taxon>
        <taxon>Spermatophyta</taxon>
        <taxon>Magnoliopsida</taxon>
        <taxon>eudicotyledons</taxon>
        <taxon>Gunneridae</taxon>
        <taxon>Pentapetalae</taxon>
        <taxon>rosids</taxon>
        <taxon>malvids</taxon>
        <taxon>Sapindales</taxon>
        <taxon>Sapindaceae</taxon>
        <taxon>Hippocastanoideae</taxon>
        <taxon>Acereae</taxon>
        <taxon>Acer</taxon>
    </lineage>
</organism>
<feature type="compositionally biased region" description="Polar residues" evidence="1">
    <location>
        <begin position="290"/>
        <end position="300"/>
    </location>
</feature>
<feature type="domain" description="DUF4283" evidence="2">
    <location>
        <begin position="35"/>
        <end position="108"/>
    </location>
</feature>
<dbReference type="Pfam" id="PF14111">
    <property type="entry name" value="DUF4283"/>
    <property type="match status" value="1"/>
</dbReference>
<proteinExistence type="predicted"/>
<accession>A0A5C7GVZ9</accession>
<evidence type="ECO:0000259" key="2">
    <source>
        <dbReference type="Pfam" id="PF14111"/>
    </source>
</evidence>
<dbReference type="Proteomes" id="UP000323000">
    <property type="component" value="Chromosome 12"/>
</dbReference>
<dbReference type="InterPro" id="IPR025558">
    <property type="entry name" value="DUF4283"/>
</dbReference>
<protein>
    <recommendedName>
        <fullName evidence="2">DUF4283 domain-containing protein</fullName>
    </recommendedName>
</protein>
<feature type="compositionally biased region" description="Acidic residues" evidence="1">
    <location>
        <begin position="419"/>
        <end position="428"/>
    </location>
</feature>
<evidence type="ECO:0000313" key="3">
    <source>
        <dbReference type="EMBL" id="TXG48502.1"/>
    </source>
</evidence>
<name>A0A5C7GVZ9_9ROSI</name>
<reference evidence="4" key="1">
    <citation type="journal article" date="2019" name="Gigascience">
        <title>De novo genome assembly of the endangered Acer yangbiense, a plant species with extremely small populations endemic to Yunnan Province, China.</title>
        <authorList>
            <person name="Yang J."/>
            <person name="Wariss H.M."/>
            <person name="Tao L."/>
            <person name="Zhang R."/>
            <person name="Yun Q."/>
            <person name="Hollingsworth P."/>
            <person name="Dao Z."/>
            <person name="Luo G."/>
            <person name="Guo H."/>
            <person name="Ma Y."/>
            <person name="Sun W."/>
        </authorList>
    </citation>
    <scope>NUCLEOTIDE SEQUENCE [LARGE SCALE GENOMIC DNA]</scope>
    <source>
        <strain evidence="4">cv. Malutang</strain>
    </source>
</reference>
<evidence type="ECO:0000256" key="1">
    <source>
        <dbReference type="SAM" id="MobiDB-lite"/>
    </source>
</evidence>
<feature type="region of interest" description="Disordered" evidence="1">
    <location>
        <begin position="404"/>
        <end position="428"/>
    </location>
</feature>
<dbReference type="EMBL" id="VAHF01000012">
    <property type="protein sequence ID" value="TXG48502.1"/>
    <property type="molecule type" value="Genomic_DNA"/>
</dbReference>
<evidence type="ECO:0000313" key="4">
    <source>
        <dbReference type="Proteomes" id="UP000323000"/>
    </source>
</evidence>
<sequence>MNADDLAMLCSALSVKEKEQPVRVLNTKLKDQGARKLSLCLVGKIFTSKLVNRAAFIDVMLSVWRVNEGVDIEWADGNIFVLHFKNLEDRSRIISGGPWNFDRAIILFEEPSGDGDIMSMRECTETGDIREVTSEASLRLNVWLRTGKNQAVEDASSGDQWRKKCQASDQRKIEGRIGAKHGCMGTEKEIINSDKKVLNKEKNSGGVIIDSGEKQKELIRGEDSRSVCAPGGMEILNDSTQSHEMEISVDHLYHIGPAQDGPPIKLVVEEPMRDAENINNDSRGPDPCPKSNSSRPTTLKQKPIRWKRIAREKKPIEKDSDLGERKIRLKNVESVSNEVLEFSRKRYGESEIESGSIDCKKKKAESGLEIGNVNKIVGSFAFISSSEDSLSGLEIVSNVHGDNDEVKVLERQGSKEEKTGDDDDDSDE</sequence>